<dbReference type="Pfam" id="PF04138">
    <property type="entry name" value="GtrA_DPMS_TM"/>
    <property type="match status" value="1"/>
</dbReference>
<comment type="similarity">
    <text evidence="2">Belongs to the glycosyltransferase 2 family.</text>
</comment>
<keyword evidence="5 8" id="KW-0812">Transmembrane</keyword>
<dbReference type="InterPro" id="IPR007267">
    <property type="entry name" value="GtrA_DPMS_TM"/>
</dbReference>
<keyword evidence="4" id="KW-0808">Transferase</keyword>
<gene>
    <name evidence="11" type="ORF">GWA01_12990</name>
</gene>
<evidence type="ECO:0000256" key="1">
    <source>
        <dbReference type="ARBA" id="ARBA00004141"/>
    </source>
</evidence>
<dbReference type="CDD" id="cd06442">
    <property type="entry name" value="DPM1_like"/>
    <property type="match status" value="1"/>
</dbReference>
<comment type="caution">
    <text evidence="11">The sequence shown here is derived from an EMBL/GenBank/DDBJ whole genome shotgun (WGS) entry which is preliminary data.</text>
</comment>
<feature type="domain" description="GtrA/DPMS transmembrane" evidence="10">
    <location>
        <begin position="254"/>
        <end position="373"/>
    </location>
</feature>
<evidence type="ECO:0000313" key="11">
    <source>
        <dbReference type="EMBL" id="GEK93529.1"/>
    </source>
</evidence>
<reference evidence="11 12" key="1">
    <citation type="submission" date="2019-07" db="EMBL/GenBank/DDBJ databases">
        <title>Whole genome shotgun sequence of Gluconobacter wancherniae NBRC 103581.</title>
        <authorList>
            <person name="Hosoyama A."/>
            <person name="Uohara A."/>
            <person name="Ohji S."/>
            <person name="Ichikawa N."/>
        </authorList>
    </citation>
    <scope>NUCLEOTIDE SEQUENCE [LARGE SCALE GENOMIC DNA]</scope>
    <source>
        <strain evidence="11 12">NBRC 103581</strain>
    </source>
</reference>
<evidence type="ECO:0000256" key="5">
    <source>
        <dbReference type="ARBA" id="ARBA00022692"/>
    </source>
</evidence>
<dbReference type="GO" id="GO:0000271">
    <property type="term" value="P:polysaccharide biosynthetic process"/>
    <property type="evidence" value="ECO:0007669"/>
    <property type="project" value="InterPro"/>
</dbReference>
<dbReference type="GO" id="GO:0004582">
    <property type="term" value="F:dolichyl-phosphate beta-D-mannosyltransferase activity"/>
    <property type="evidence" value="ECO:0007669"/>
    <property type="project" value="InterPro"/>
</dbReference>
<evidence type="ECO:0000256" key="7">
    <source>
        <dbReference type="ARBA" id="ARBA00023136"/>
    </source>
</evidence>
<dbReference type="InterPro" id="IPR039528">
    <property type="entry name" value="DPM1-like"/>
</dbReference>
<keyword evidence="7 8" id="KW-0472">Membrane</keyword>
<evidence type="ECO:0000256" key="6">
    <source>
        <dbReference type="ARBA" id="ARBA00022989"/>
    </source>
</evidence>
<feature type="transmembrane region" description="Helical" evidence="8">
    <location>
        <begin position="313"/>
        <end position="334"/>
    </location>
</feature>
<evidence type="ECO:0000256" key="2">
    <source>
        <dbReference type="ARBA" id="ARBA00006739"/>
    </source>
</evidence>
<dbReference type="RefSeq" id="WP_146795090.1">
    <property type="nucleotide sequence ID" value="NZ_BARC01000013.1"/>
</dbReference>
<evidence type="ECO:0000256" key="4">
    <source>
        <dbReference type="ARBA" id="ARBA00022679"/>
    </source>
</evidence>
<evidence type="ECO:0000259" key="10">
    <source>
        <dbReference type="Pfam" id="PF04138"/>
    </source>
</evidence>
<dbReference type="PANTHER" id="PTHR43398:SF1">
    <property type="entry name" value="DOLICHOL-PHOSPHATE MANNOSYLTRANSFERASE SUBUNIT 1"/>
    <property type="match status" value="1"/>
</dbReference>
<evidence type="ECO:0000256" key="8">
    <source>
        <dbReference type="SAM" id="Phobius"/>
    </source>
</evidence>
<evidence type="ECO:0000256" key="3">
    <source>
        <dbReference type="ARBA" id="ARBA00022676"/>
    </source>
</evidence>
<organism evidence="11 12">
    <name type="scientific">Gluconobacter wancherniae NBRC 103581</name>
    <dbReference type="NCBI Taxonomy" id="656744"/>
    <lineage>
        <taxon>Bacteria</taxon>
        <taxon>Pseudomonadati</taxon>
        <taxon>Pseudomonadota</taxon>
        <taxon>Alphaproteobacteria</taxon>
        <taxon>Acetobacterales</taxon>
        <taxon>Acetobacteraceae</taxon>
        <taxon>Gluconobacter</taxon>
    </lineage>
</organism>
<sequence length="374" mass="40689">MTALASETLISLPAELSIVVPCYNEALNVVPLVHALDGALSGLCRWEAIFVDDNSPDGTADQAREIARQDPRVRVIRRVGRRGLSSAVIEGFLSSSAPFVAVMDGDLQHDEAALGPMLDFLRSGGDMAVASRHVEGGDSSGLAGKWRHFLSETGIRASQFVMHHKLADPMSGFFAIRRPLFEQILPRLSGTGFKILLDLVMSAPRELKIIEVPAVFRSRVAGESKLDAIVLIQFATMVLDKLTKGYLPTRFMAFAIVGLIGVFVNVAAMNVAHWLGMRFSLAQLFGTMVAILVNFWLNNRFTYYDRRLKGARLYGGLCIFVIACSIGAFANIGVAHMIFAGNSPAHGHWDRSSAAGAVIGVVWNYAIASTLVWR</sequence>
<feature type="domain" description="Glycosyltransferase 2-like" evidence="9">
    <location>
        <begin position="17"/>
        <end position="184"/>
    </location>
</feature>
<dbReference type="Pfam" id="PF00535">
    <property type="entry name" value="Glycos_transf_2"/>
    <property type="match status" value="1"/>
</dbReference>
<dbReference type="PANTHER" id="PTHR43398">
    <property type="entry name" value="DOLICHOL-PHOSPHATE MANNOSYLTRANSFERASE SUBUNIT 1"/>
    <property type="match status" value="1"/>
</dbReference>
<dbReference type="GO" id="GO:0009247">
    <property type="term" value="P:glycolipid biosynthetic process"/>
    <property type="evidence" value="ECO:0007669"/>
    <property type="project" value="TreeGrafter"/>
</dbReference>
<name>A0A511AZ89_9PROT</name>
<feature type="transmembrane region" description="Helical" evidence="8">
    <location>
        <begin position="251"/>
        <end position="275"/>
    </location>
</feature>
<keyword evidence="12" id="KW-1185">Reference proteome</keyword>
<dbReference type="Proteomes" id="UP000321230">
    <property type="component" value="Unassembled WGS sequence"/>
</dbReference>
<dbReference type="Gene3D" id="3.90.550.10">
    <property type="entry name" value="Spore Coat Polysaccharide Biosynthesis Protein SpsA, Chain A"/>
    <property type="match status" value="1"/>
</dbReference>
<protein>
    <submittedName>
        <fullName evidence="11">Dolichol monophosphate mannose synthase</fullName>
    </submittedName>
</protein>
<evidence type="ECO:0000313" key="12">
    <source>
        <dbReference type="Proteomes" id="UP000321230"/>
    </source>
</evidence>
<dbReference type="InterPro" id="IPR029044">
    <property type="entry name" value="Nucleotide-diphossugar_trans"/>
</dbReference>
<dbReference type="GO" id="GO:0016020">
    <property type="term" value="C:membrane"/>
    <property type="evidence" value="ECO:0007669"/>
    <property type="project" value="UniProtKB-SubCell"/>
</dbReference>
<evidence type="ECO:0000259" key="9">
    <source>
        <dbReference type="Pfam" id="PF00535"/>
    </source>
</evidence>
<dbReference type="OrthoDB" id="9811222at2"/>
<keyword evidence="6 8" id="KW-1133">Transmembrane helix</keyword>
<dbReference type="SUPFAM" id="SSF53448">
    <property type="entry name" value="Nucleotide-diphospho-sugar transferases"/>
    <property type="match status" value="1"/>
</dbReference>
<accession>A0A511AZ89</accession>
<comment type="subcellular location">
    <subcellularLocation>
        <location evidence="1">Membrane</location>
        <topology evidence="1">Multi-pass membrane protein</topology>
    </subcellularLocation>
</comment>
<proteinExistence type="inferred from homology"/>
<keyword evidence="3" id="KW-0328">Glycosyltransferase</keyword>
<dbReference type="EMBL" id="BJUZ01000001">
    <property type="protein sequence ID" value="GEK93529.1"/>
    <property type="molecule type" value="Genomic_DNA"/>
</dbReference>
<feature type="transmembrane region" description="Helical" evidence="8">
    <location>
        <begin position="281"/>
        <end position="301"/>
    </location>
</feature>
<feature type="transmembrane region" description="Helical" evidence="8">
    <location>
        <begin position="354"/>
        <end position="373"/>
    </location>
</feature>
<dbReference type="AlphaFoldDB" id="A0A511AZ89"/>
<dbReference type="InterPro" id="IPR001173">
    <property type="entry name" value="Glyco_trans_2-like"/>
</dbReference>